<dbReference type="RefSeq" id="WP_144349836.1">
    <property type="nucleotide sequence ID" value="NZ_CP036259.1"/>
</dbReference>
<dbReference type="EMBL" id="CP036259">
    <property type="protein sequence ID" value="QDR80243.1"/>
    <property type="molecule type" value="Genomic_DNA"/>
</dbReference>
<accession>A0A517DSB1</accession>
<dbReference type="Pfam" id="PF18819">
    <property type="entry name" value="MuF_C"/>
    <property type="match status" value="1"/>
</dbReference>
<reference evidence="5 6" key="1">
    <citation type="submission" date="2019-02" db="EMBL/GenBank/DDBJ databases">
        <title>Closed genome of Sporomusa termitida DSM 4440.</title>
        <authorList>
            <person name="Poehlein A."/>
            <person name="Daniel R."/>
        </authorList>
    </citation>
    <scope>NUCLEOTIDE SEQUENCE [LARGE SCALE GENOMIC DNA]</scope>
    <source>
        <strain evidence="5 6">DSM 4440</strain>
    </source>
</reference>
<feature type="region of interest" description="Disordered" evidence="1">
    <location>
        <begin position="793"/>
        <end position="817"/>
    </location>
</feature>
<feature type="compositionally biased region" description="Polar residues" evidence="1">
    <location>
        <begin position="793"/>
        <end position="803"/>
    </location>
</feature>
<name>A0A517DSB1_9FIRM</name>
<dbReference type="InterPro" id="IPR041301">
    <property type="entry name" value="PBECR3"/>
</dbReference>
<dbReference type="Proteomes" id="UP000320776">
    <property type="component" value="Chromosome"/>
</dbReference>
<dbReference type="InterPro" id="IPR002901">
    <property type="entry name" value="MGlyc_endo_b_GlcNAc-like_dom"/>
</dbReference>
<evidence type="ECO:0000313" key="6">
    <source>
        <dbReference type="Proteomes" id="UP000320776"/>
    </source>
</evidence>
<dbReference type="KEGG" id="sted:SPTER_15620"/>
<feature type="region of interest" description="Disordered" evidence="1">
    <location>
        <begin position="1676"/>
        <end position="1730"/>
    </location>
</feature>
<feature type="region of interest" description="Disordered" evidence="1">
    <location>
        <begin position="952"/>
        <end position="990"/>
    </location>
</feature>
<dbReference type="Pfam" id="PF18812">
    <property type="entry name" value="PBECR3"/>
    <property type="match status" value="1"/>
</dbReference>
<protein>
    <recommendedName>
        <fullName evidence="7">Mannosyl-glycoprotein endo-beta-N-acetylglucosamidase-like domain-containing protein</fullName>
    </recommendedName>
</protein>
<evidence type="ECO:0000259" key="2">
    <source>
        <dbReference type="Pfam" id="PF01832"/>
    </source>
</evidence>
<evidence type="ECO:0000259" key="4">
    <source>
        <dbReference type="Pfam" id="PF18819"/>
    </source>
</evidence>
<proteinExistence type="predicted"/>
<dbReference type="InterPro" id="IPR041131">
    <property type="entry name" value="MuF_C"/>
</dbReference>
<feature type="compositionally biased region" description="Polar residues" evidence="1">
    <location>
        <begin position="978"/>
        <end position="990"/>
    </location>
</feature>
<feature type="compositionally biased region" description="Basic and acidic residues" evidence="1">
    <location>
        <begin position="2687"/>
        <end position="2704"/>
    </location>
</feature>
<feature type="compositionally biased region" description="Polar residues" evidence="1">
    <location>
        <begin position="1707"/>
        <end position="1728"/>
    </location>
</feature>
<feature type="compositionally biased region" description="Basic and acidic residues" evidence="1">
    <location>
        <begin position="1678"/>
        <end position="1690"/>
    </location>
</feature>
<feature type="region of interest" description="Disordered" evidence="1">
    <location>
        <begin position="1415"/>
        <end position="1446"/>
    </location>
</feature>
<evidence type="ECO:0000313" key="5">
    <source>
        <dbReference type="EMBL" id="QDR80243.1"/>
    </source>
</evidence>
<feature type="region of interest" description="Disordered" evidence="1">
    <location>
        <begin position="1"/>
        <end position="38"/>
    </location>
</feature>
<dbReference type="Pfam" id="PF01832">
    <property type="entry name" value="Glucosaminidase"/>
    <property type="match status" value="1"/>
</dbReference>
<feature type="compositionally biased region" description="Polar residues" evidence="1">
    <location>
        <begin position="10"/>
        <end position="20"/>
    </location>
</feature>
<feature type="compositionally biased region" description="Polar residues" evidence="1">
    <location>
        <begin position="1416"/>
        <end position="1446"/>
    </location>
</feature>
<feature type="compositionally biased region" description="Basic and acidic residues" evidence="1">
    <location>
        <begin position="1756"/>
        <end position="1775"/>
    </location>
</feature>
<feature type="region of interest" description="Disordered" evidence="1">
    <location>
        <begin position="1752"/>
        <end position="1775"/>
    </location>
</feature>
<dbReference type="Gene3D" id="1.10.530.10">
    <property type="match status" value="1"/>
</dbReference>
<evidence type="ECO:0000259" key="3">
    <source>
        <dbReference type="Pfam" id="PF18812"/>
    </source>
</evidence>
<sequence length="2722" mass="299385">MAFNPFEDTSPITTGFNPFNENIDEVGKVDPPQDSLGNAYLNPQGVKSDRLNAYSQAAQSGAIPANPSQPVTKETEGNGALGWFKDAIDSGAAGALAGQAHFMDANFGIGGDTAKYLDKVTERNKREKQYSAKDMIPFASDYWTNPQGAVYDVGNMVGSAGALGVEALGAAGLASMLPGGAVAGGAAAIASRFPTLARFASTPLGKLAVLNMASKPFEAMSEGGSIVPEMRKAGYSEDEIKSATRELAAYNALFLTATGLTESAGMGWLGKGVKNAGQQGLKEGAKTIAKRSAIGAAGGSLQNAFEERTQTALSNDVMGEPTGNWYNPFSWTQEEIDAAAVGGVGGAVLGGAGGALGGATSNRQANSVASGQSQDPYQAMAQSVAAKTGIPAELIYGQLYHESGGFNSQLARENNNFGGLTQVEFNGEDNKQPDGSNYYMKFDNPEKFADYYANYLKKYAEDGILEAKTPEEYAAALKRGGYYTDSVENYTAGIKGGMSKYTGASGQVTARQPDTAIPEPPKVEFTPEETQQAVIWLEDQIPKLQTSDIAKANYIEEELAKRNVSKLLDEYMVPDGEGNQVPLGQRLFPEKFQQQLQVNQQEQLSPDQPAGMENQEQVTDIKQARLAVDGARSALDEINAKQMQSFVPSGKRQQGQNLVNVLNAANAQKFDQAAAAKMPLPARTEPVKSQTPVSGPETMQRLTQLTGQQPAALNVPAASPNQAGIEAVNQLRQQVMPAQETLPTAEVANLKRRLFRAVNSKDYPLAINLAKQLGLDKNAQMYENALAAQQGNGSIKFSSGQGDNRSHATEGHGNEQSTINDFVEKALSHKEYAWLNIKKVEPNTAERIQSLIGVDVSDYMHNITSDDLRHIIKQHGDPAKEHQRGQLPVTDVDLKRIPEIISNYDRILPGEEINNQKAVVYEKRMDDGTVNYVETVLTGRKVLRTKTMWKKPSARIVPDKSDPPPTSSSGGLHPISPERSSTSSINNTIQQNPDLFKSDIRYSAGQFRPFSFKEKELEYGVTYEVDLKEGRKEKLRFIPEKSYTKEEQAISELGNFMGVPVRFFVARRELRGFYDPENGISYINRSGNRGPEWAFWHENMHWMKQQDPALYRDLLAHIQGSDAITSEQIARYRETIAQGDTLTDAEVIEEMLSDEFADTAMRQQLLRNLQSRDVNLFDRLVEWLKATIARIKYFTQAGGNSKLTEQQVVAFENAARRTLLSLKDANGDRLFQDRTEFPYQKLPVESVQFSQRNNKPPAKAEGYRTESGADIQNAKPDEFIVKPDGSIDFGEITQGEAAKMRRQGGKIRLQVGQEQASGRYGLVHVLSKHEKQIRDIGYASPARFIEEVVSGFNEIWQGGGTGLILAKRSSPNHIAVVELKPGVGGNNDYYTVSTALPVTGERYFKNKKPLLVRTEPLTSVSETDSGLRTSPQQVGEEQPIGSSRSDFITSIVPQEQKNVNEDEQSKVDMASDSDLKDIVKPEQTTAAVQHSAGGQGSFAKQLDQWAAGSLHPRAMLTLGKTPDVLIKVGAKQLPIEISQKVVAKIVNTKGTDGGKHGLAMDVLKQLPENLDNPVMVFKSATTENAVVVLTEMVDKNGDNVIAAIHLERQHGRNVVNAMASVYGKENTTNFVQKQIEAGRLLYPNKKISHDWLRSREALIASGAQTSNHDSITSIVQQSEKDVNDGQPKNDIKRKKSTAYIMPDKPSPQYTSTSPERSTKTSSNESVQAPFQRATIAQGGGSKQDSIDSIVAPEQKNVNEGKKENKPSADSADKIRYSAGPKGNHIWSLSKLLKSLGFKTNSNIEILNRAIEGANPIRLLMQSPSRLAELSPNIKAFVYQTIRAHEKIDQFRNKADHTLGKIEKLLTDKEDMADFQGVMLMGDLNQEEYTTQELRHEGYSDKVIRAYKMARKLLDQFYEMANDVHQRTQTVSKRATKAELQEIKDSPFTEIISEKALDKGDTLVTYKERANRLREDVPVNGDALVLMAQNPNIQIVRVQNVTGAILNDYSTLAHGDNQLYVTYREQTPPINKLEGHVRHFFGDWMVYEKTKDADGKEQLVSVASANSRREAIVKVNELDPGKKYLIKPKAIEIPNANQYAAVVGDREFFRIMQKLEDEFQITPGEAQQILDGKVSMKARGRFYGGKMHRTGAQGYETDIFKVMRRQTYEIARFAALDPWKREMVSRYERLYGRWDSWTKHSLEAMYIHKYISDVNGDISILEKVLNRMIAGIPGVSNVLDTYGINRPAVALGSTVMKWTAVAKLGFRIKTALVNLAQAINSAGAMNDWGAMGEGLKRTSGKVSISDRKVLIQSGVGADIGVADVGAGYSQAERFSSGVVKTAMWLFSKTEKRVRAATILGAYHKARKEGMTHGEALEYAKEINQKANGNYAISDTPLFIRAGGPVTQTAFQFKKYPVKQLEMIGEILFGKGNLFNPMTWRPNAGQNARFWLPYLALSGGWGIPGFKALALPVVAGILRAFGYEGDDDELLVKQATFKMADEFFKDISEVNALMKGAVKTGWYGILGAIPKYGVDVSKSTGIGDFGSADNMPRNAWERFFSAFGPGGSTIYNTGVKVAEGDPIGVLNAIAPALGDMAAAITGEKKGKRDRVLNRYEEMHERILKAAGFRTMEEAIASDRGQIEKDVLRAKRDKVAAAIDAYLAAEAAGNQKEKAKAGRELARLRVTGKQLDDERQRKRQTSLERTEQNIPRKYRQEFLGIQQFQ</sequence>
<feature type="compositionally biased region" description="Basic and acidic residues" evidence="1">
    <location>
        <begin position="804"/>
        <end position="813"/>
    </location>
</feature>
<gene>
    <name evidence="5" type="ORF">SPTER_15620</name>
</gene>
<feature type="domain" description="Phage MuF C-terminal" evidence="4">
    <location>
        <begin position="1552"/>
        <end position="1646"/>
    </location>
</feature>
<feature type="domain" description="Phage-Barnase-EndoU-ColicinE5/D-RelE like nuclease 3" evidence="3">
    <location>
        <begin position="838"/>
        <end position="955"/>
    </location>
</feature>
<dbReference type="OrthoDB" id="1669586at2"/>
<evidence type="ECO:0008006" key="7">
    <source>
        <dbReference type="Google" id="ProtNLM"/>
    </source>
</evidence>
<evidence type="ECO:0000256" key="1">
    <source>
        <dbReference type="SAM" id="MobiDB-lite"/>
    </source>
</evidence>
<feature type="region of interest" description="Disordered" evidence="1">
    <location>
        <begin position="1248"/>
        <end position="1268"/>
    </location>
</feature>
<feature type="domain" description="Mannosyl-glycoprotein endo-beta-N-acetylglucosamidase-like" evidence="2">
    <location>
        <begin position="380"/>
        <end position="501"/>
    </location>
</feature>
<dbReference type="GO" id="GO:0004040">
    <property type="term" value="F:amidase activity"/>
    <property type="evidence" value="ECO:0007669"/>
    <property type="project" value="InterPro"/>
</dbReference>
<feature type="region of interest" description="Disordered" evidence="1">
    <location>
        <begin position="2684"/>
        <end position="2706"/>
    </location>
</feature>
<keyword evidence="6" id="KW-1185">Reference proteome</keyword>
<organism evidence="5 6">
    <name type="scientific">Sporomusa termitida</name>
    <dbReference type="NCBI Taxonomy" id="2377"/>
    <lineage>
        <taxon>Bacteria</taxon>
        <taxon>Bacillati</taxon>
        <taxon>Bacillota</taxon>
        <taxon>Negativicutes</taxon>
        <taxon>Selenomonadales</taxon>
        <taxon>Sporomusaceae</taxon>
        <taxon>Sporomusa</taxon>
    </lineage>
</organism>